<feature type="compositionally biased region" description="Basic residues" evidence="1">
    <location>
        <begin position="8"/>
        <end position="17"/>
    </location>
</feature>
<feature type="region of interest" description="Disordered" evidence="1">
    <location>
        <begin position="197"/>
        <end position="233"/>
    </location>
</feature>
<feature type="region of interest" description="Disordered" evidence="1">
    <location>
        <begin position="1"/>
        <end position="27"/>
    </location>
</feature>
<comment type="caution">
    <text evidence="2">The sequence shown here is derived from an EMBL/GenBank/DDBJ whole genome shotgun (WGS) entry which is preliminary data.</text>
</comment>
<reference evidence="2" key="1">
    <citation type="submission" date="2022-08" db="EMBL/GenBank/DDBJ databases">
        <title>Novel sulfate-reducing endosymbionts in the free-living metamonad Anaeramoeba.</title>
        <authorList>
            <person name="Jerlstrom-Hultqvist J."/>
            <person name="Cepicka I."/>
            <person name="Gallot-Lavallee L."/>
            <person name="Salas-Leiva D."/>
            <person name="Curtis B.A."/>
            <person name="Zahonova K."/>
            <person name="Pipaliya S."/>
            <person name="Dacks J."/>
            <person name="Roger A.J."/>
        </authorList>
    </citation>
    <scope>NUCLEOTIDE SEQUENCE</scope>
    <source>
        <strain evidence="2">Schooner1</strain>
    </source>
</reference>
<protein>
    <submittedName>
        <fullName evidence="2">Uncharacterized protein</fullName>
    </submittedName>
</protein>
<evidence type="ECO:0000313" key="2">
    <source>
        <dbReference type="EMBL" id="KAJ6230184.1"/>
    </source>
</evidence>
<dbReference type="EMBL" id="JAOAOG010000313">
    <property type="protein sequence ID" value="KAJ6230184.1"/>
    <property type="molecule type" value="Genomic_DNA"/>
</dbReference>
<evidence type="ECO:0000313" key="3">
    <source>
        <dbReference type="Proteomes" id="UP001150062"/>
    </source>
</evidence>
<dbReference type="Proteomes" id="UP001150062">
    <property type="component" value="Unassembled WGS sequence"/>
</dbReference>
<keyword evidence="3" id="KW-1185">Reference proteome</keyword>
<gene>
    <name evidence="2" type="ORF">M0813_06822</name>
</gene>
<organism evidence="2 3">
    <name type="scientific">Anaeramoeba flamelloides</name>
    <dbReference type="NCBI Taxonomy" id="1746091"/>
    <lineage>
        <taxon>Eukaryota</taxon>
        <taxon>Metamonada</taxon>
        <taxon>Anaeramoebidae</taxon>
        <taxon>Anaeramoeba</taxon>
    </lineage>
</organism>
<accession>A0ABQ8XCB6</accession>
<name>A0ABQ8XCB6_9EUKA</name>
<feature type="compositionally biased region" description="Basic residues" evidence="1">
    <location>
        <begin position="205"/>
        <end position="219"/>
    </location>
</feature>
<sequence length="431" mass="50750">MSNDSKQTKKPPPRTKSRQPIQERESGEIKQELKILGLDDEQISELLEVISSPMEARIQIYRNFFREWYIEEYDQKNKEKRVKVTIKSELLRAIEKAKDQGSGGVLSLFRNYYRDLSMTNSNTLKNRKKKEWEKKERRNTNEDLVYKFDPEGEYKSRKRKQSTENLTKTFILKIPRKIKNPNGTSGIAKQVITFKKKIPNAQSKKNPKNHQTSKIKKKILNAQPKKNQKKKPKYINNKKVKTKIGKGIHLELTKKEKTGSCLKHSIILKKESELKTVQEQNINAQFKIVDNEPSFDTETTCPNVYFDNFQLFPFGENDFFIEENPKYSNSSIDGNNNSILLGNHKNNVKEKKPHFEGLDFSEKNIIDFESILNFLRENQKNHFGEECDTILLQNQEEDFGFRCHESYDSNYDDTFGRKWADQLNWRCSLRK</sequence>
<evidence type="ECO:0000256" key="1">
    <source>
        <dbReference type="SAM" id="MobiDB-lite"/>
    </source>
</evidence>
<proteinExistence type="predicted"/>